<feature type="transmembrane region" description="Helical" evidence="2">
    <location>
        <begin position="117"/>
        <end position="135"/>
    </location>
</feature>
<name>A0ABW8ASY3_9ACTN</name>
<reference evidence="3 4" key="1">
    <citation type="submission" date="2024-10" db="EMBL/GenBank/DDBJ databases">
        <title>The Natural Products Discovery Center: Release of the First 8490 Sequenced Strains for Exploring Actinobacteria Biosynthetic Diversity.</title>
        <authorList>
            <person name="Kalkreuter E."/>
            <person name="Kautsar S.A."/>
            <person name="Yang D."/>
            <person name="Bader C.D."/>
            <person name="Teijaro C.N."/>
            <person name="Fluegel L."/>
            <person name="Davis C.M."/>
            <person name="Simpson J.R."/>
            <person name="Lauterbach L."/>
            <person name="Steele A.D."/>
            <person name="Gui C."/>
            <person name="Meng S."/>
            <person name="Li G."/>
            <person name="Viehrig K."/>
            <person name="Ye F."/>
            <person name="Su P."/>
            <person name="Kiefer A.F."/>
            <person name="Nichols A."/>
            <person name="Cepeda A.J."/>
            <person name="Yan W."/>
            <person name="Fan B."/>
            <person name="Jiang Y."/>
            <person name="Adhikari A."/>
            <person name="Zheng C.-J."/>
            <person name="Schuster L."/>
            <person name="Cowan T.M."/>
            <person name="Smanski M.J."/>
            <person name="Chevrette M.G."/>
            <person name="De Carvalho L.P.S."/>
            <person name="Shen B."/>
        </authorList>
    </citation>
    <scope>NUCLEOTIDE SEQUENCE [LARGE SCALE GENOMIC DNA]</scope>
    <source>
        <strain evidence="3 4">NPDC049639</strain>
    </source>
</reference>
<feature type="compositionally biased region" description="Polar residues" evidence="1">
    <location>
        <begin position="9"/>
        <end position="21"/>
    </location>
</feature>
<sequence>MFGREKTPTAATPTVSESSETVKVGGKGRATPSRKEAQARNRVPLVGAAAPAVPKGATREERREAKRQRQALNRENRIKTLEGQAKGDDRYLLPRDKGPVKRYVRDVVDARYNAGEYFLPVAVASFGLTLVQTPFTRVAGAVLLYAMVLAIVVDSLFLVRRIRKGVQERFGEKAVGGNNAYAILRACQMRRTRRPPVIVARGAHP</sequence>
<keyword evidence="2" id="KW-1133">Transmembrane helix</keyword>
<keyword evidence="2" id="KW-0472">Membrane</keyword>
<comment type="caution">
    <text evidence="3">The sequence shown here is derived from an EMBL/GenBank/DDBJ whole genome shotgun (WGS) entry which is preliminary data.</text>
</comment>
<keyword evidence="4" id="KW-1185">Reference proteome</keyword>
<proteinExistence type="predicted"/>
<gene>
    <name evidence="3" type="ORF">ACIB24_20790</name>
</gene>
<feature type="compositionally biased region" description="Low complexity" evidence="1">
    <location>
        <begin position="43"/>
        <end position="56"/>
    </location>
</feature>
<organism evidence="3 4">
    <name type="scientific">Spongisporangium articulatum</name>
    <dbReference type="NCBI Taxonomy" id="3362603"/>
    <lineage>
        <taxon>Bacteria</taxon>
        <taxon>Bacillati</taxon>
        <taxon>Actinomycetota</taxon>
        <taxon>Actinomycetes</taxon>
        <taxon>Kineosporiales</taxon>
        <taxon>Kineosporiaceae</taxon>
        <taxon>Spongisporangium</taxon>
    </lineage>
</organism>
<protein>
    <submittedName>
        <fullName evidence="3">DUF3043 domain-containing protein</fullName>
    </submittedName>
</protein>
<evidence type="ECO:0000313" key="3">
    <source>
        <dbReference type="EMBL" id="MFI7589510.1"/>
    </source>
</evidence>
<accession>A0ABW8ASY3</accession>
<dbReference type="Proteomes" id="UP001612915">
    <property type="component" value="Unassembled WGS sequence"/>
</dbReference>
<dbReference type="Pfam" id="PF11241">
    <property type="entry name" value="DUF3043"/>
    <property type="match status" value="1"/>
</dbReference>
<keyword evidence="2" id="KW-0812">Transmembrane</keyword>
<dbReference type="InterPro" id="IPR021403">
    <property type="entry name" value="DUF3043"/>
</dbReference>
<feature type="region of interest" description="Disordered" evidence="1">
    <location>
        <begin position="1"/>
        <end position="76"/>
    </location>
</feature>
<feature type="transmembrane region" description="Helical" evidence="2">
    <location>
        <begin position="141"/>
        <end position="159"/>
    </location>
</feature>
<dbReference type="EMBL" id="JBITLV010000007">
    <property type="protein sequence ID" value="MFI7589510.1"/>
    <property type="molecule type" value="Genomic_DNA"/>
</dbReference>
<evidence type="ECO:0000313" key="4">
    <source>
        <dbReference type="Proteomes" id="UP001612915"/>
    </source>
</evidence>
<evidence type="ECO:0000256" key="1">
    <source>
        <dbReference type="SAM" id="MobiDB-lite"/>
    </source>
</evidence>
<evidence type="ECO:0000256" key="2">
    <source>
        <dbReference type="SAM" id="Phobius"/>
    </source>
</evidence>
<dbReference type="RefSeq" id="WP_398284095.1">
    <property type="nucleotide sequence ID" value="NZ_JBITLV010000007.1"/>
</dbReference>